<proteinExistence type="predicted"/>
<comment type="caution">
    <text evidence="1">The sequence shown here is derived from an EMBL/GenBank/DDBJ whole genome shotgun (WGS) entry which is preliminary data.</text>
</comment>
<dbReference type="Proteomes" id="UP000713222">
    <property type="component" value="Unassembled WGS sequence"/>
</dbReference>
<feature type="non-terminal residue" evidence="1">
    <location>
        <position position="80"/>
    </location>
</feature>
<evidence type="ECO:0000313" key="2">
    <source>
        <dbReference type="Proteomes" id="UP000713222"/>
    </source>
</evidence>
<name>A0A964XQP8_9PROT</name>
<dbReference type="EMBL" id="RGET01000127">
    <property type="protein sequence ID" value="NBN88443.1"/>
    <property type="molecule type" value="Genomic_DNA"/>
</dbReference>
<accession>A0A964XQP8</accession>
<protein>
    <submittedName>
        <fullName evidence="1">Uncharacterized protein</fullName>
    </submittedName>
</protein>
<dbReference type="AlphaFoldDB" id="A0A964XQP8"/>
<evidence type="ECO:0000313" key="1">
    <source>
        <dbReference type="EMBL" id="NBN88443.1"/>
    </source>
</evidence>
<organism evidence="1 2">
    <name type="scientific">Candidatus Fonsibacter lacus</name>
    <dbReference type="NCBI Taxonomy" id="2576439"/>
    <lineage>
        <taxon>Bacteria</taxon>
        <taxon>Pseudomonadati</taxon>
        <taxon>Pseudomonadota</taxon>
        <taxon>Alphaproteobacteria</taxon>
        <taxon>Candidatus Pelagibacterales</taxon>
        <taxon>Candidatus Pelagibacterales incertae sedis</taxon>
        <taxon>Candidatus Fonsibacter</taxon>
    </lineage>
</organism>
<sequence>MSRPAEAAVTLTPTATAWLQPLSITRDEAHIYHLADGHVFPISTTGLISAVTKTSTQMEAIMASKHIWQPRGDLVHLALE</sequence>
<gene>
    <name evidence="1" type="ORF">EBV32_05090</name>
</gene>
<reference evidence="1" key="1">
    <citation type="submission" date="2018-10" db="EMBL/GenBank/DDBJ databases">
        <title>Iterative Subtractive Binning of Freshwater Chronoseries Metagenomes Recovers Nearly Complete Genomes from over Four Hundred Novel Species.</title>
        <authorList>
            <person name="Rodriguez-R L.M."/>
            <person name="Tsementzi D."/>
            <person name="Luo C."/>
            <person name="Konstantinidis K.T."/>
        </authorList>
    </citation>
    <scope>NUCLEOTIDE SEQUENCE</scope>
    <source>
        <strain evidence="1">WB7_6_001</strain>
    </source>
</reference>